<protein>
    <submittedName>
        <fullName evidence="3">Uncharacterized protein LOC114246872</fullName>
    </submittedName>
</protein>
<keyword evidence="2" id="KW-1185">Reference proteome</keyword>
<feature type="chain" id="PRO_5027112869" evidence="1">
    <location>
        <begin position="25"/>
        <end position="112"/>
    </location>
</feature>
<sequence length="112" mass="12861">MNSLSALLDFFILFCTHFLNQIFCRYLECGPRSGASTPAIERPVNPGRTTKAARRQLIPSSSRLLRDDEIVDLLNYEKSEEEVMQPPLVPHSTRKWLDELPKNKMQKVLKSS</sequence>
<name>A0A6J2K143_BOMMA</name>
<gene>
    <name evidence="3" type="primary">LOC114246872</name>
</gene>
<dbReference type="KEGG" id="bman:114246872"/>
<reference evidence="3" key="1">
    <citation type="submission" date="2025-08" db="UniProtKB">
        <authorList>
            <consortium name="RefSeq"/>
        </authorList>
    </citation>
    <scope>IDENTIFICATION</scope>
    <source>
        <tissue evidence="3">Silk gland</tissue>
    </source>
</reference>
<organism evidence="2 3">
    <name type="scientific">Bombyx mandarina</name>
    <name type="common">Wild silk moth</name>
    <name type="synonym">Wild silkworm</name>
    <dbReference type="NCBI Taxonomy" id="7092"/>
    <lineage>
        <taxon>Eukaryota</taxon>
        <taxon>Metazoa</taxon>
        <taxon>Ecdysozoa</taxon>
        <taxon>Arthropoda</taxon>
        <taxon>Hexapoda</taxon>
        <taxon>Insecta</taxon>
        <taxon>Pterygota</taxon>
        <taxon>Neoptera</taxon>
        <taxon>Endopterygota</taxon>
        <taxon>Lepidoptera</taxon>
        <taxon>Glossata</taxon>
        <taxon>Ditrysia</taxon>
        <taxon>Bombycoidea</taxon>
        <taxon>Bombycidae</taxon>
        <taxon>Bombycinae</taxon>
        <taxon>Bombyx</taxon>
    </lineage>
</organism>
<dbReference type="Proteomes" id="UP000504629">
    <property type="component" value="Unplaced"/>
</dbReference>
<evidence type="ECO:0000256" key="1">
    <source>
        <dbReference type="SAM" id="SignalP"/>
    </source>
</evidence>
<dbReference type="AlphaFoldDB" id="A0A6J2K143"/>
<evidence type="ECO:0000313" key="2">
    <source>
        <dbReference type="Proteomes" id="UP000504629"/>
    </source>
</evidence>
<keyword evidence="1" id="KW-0732">Signal</keyword>
<accession>A0A6J2K143</accession>
<proteinExistence type="predicted"/>
<dbReference type="RefSeq" id="XP_028035398.1">
    <property type="nucleotide sequence ID" value="XM_028179597.1"/>
</dbReference>
<dbReference type="GeneID" id="114246872"/>
<feature type="signal peptide" evidence="1">
    <location>
        <begin position="1"/>
        <end position="24"/>
    </location>
</feature>
<evidence type="ECO:0000313" key="3">
    <source>
        <dbReference type="RefSeq" id="XP_028035398.1"/>
    </source>
</evidence>